<protein>
    <submittedName>
        <fullName evidence="2">Uncharacterized protein</fullName>
    </submittedName>
</protein>
<reference evidence="2" key="1">
    <citation type="submission" date="2023-08" db="EMBL/GenBank/DDBJ databases">
        <title>Black Yeasts Isolated from many extreme environments.</title>
        <authorList>
            <person name="Coleine C."/>
            <person name="Stajich J.E."/>
            <person name="Selbmann L."/>
        </authorList>
    </citation>
    <scope>NUCLEOTIDE SEQUENCE</scope>
    <source>
        <strain evidence="2">CCFEE 5810</strain>
    </source>
</reference>
<name>A0AAN7ZTI1_9PEZI</name>
<sequence length="123" mass="13703">MAQNVCKLTIGRFILRFSSTISPPLRPQTTASPALRGSLSGPAARYRHPYSSTHQPASAFDTLILKNQDPGPNPQKVGIILEELRLPFGVQTIEQEAQQSADKRDSTRDAYARSRSSFHRLER</sequence>
<accession>A0AAN7ZTI1</accession>
<evidence type="ECO:0000256" key="1">
    <source>
        <dbReference type="SAM" id="MobiDB-lite"/>
    </source>
</evidence>
<evidence type="ECO:0000313" key="3">
    <source>
        <dbReference type="Proteomes" id="UP001310594"/>
    </source>
</evidence>
<feature type="region of interest" description="Disordered" evidence="1">
    <location>
        <begin position="95"/>
        <end position="123"/>
    </location>
</feature>
<feature type="compositionally biased region" description="Basic and acidic residues" evidence="1">
    <location>
        <begin position="101"/>
        <end position="112"/>
    </location>
</feature>
<feature type="region of interest" description="Disordered" evidence="1">
    <location>
        <begin position="21"/>
        <end position="54"/>
    </location>
</feature>
<proteinExistence type="predicted"/>
<gene>
    <name evidence="2" type="ORF">LTR97_006792</name>
</gene>
<organism evidence="2 3">
    <name type="scientific">Elasticomyces elasticus</name>
    <dbReference type="NCBI Taxonomy" id="574655"/>
    <lineage>
        <taxon>Eukaryota</taxon>
        <taxon>Fungi</taxon>
        <taxon>Dikarya</taxon>
        <taxon>Ascomycota</taxon>
        <taxon>Pezizomycotina</taxon>
        <taxon>Dothideomycetes</taxon>
        <taxon>Dothideomycetidae</taxon>
        <taxon>Mycosphaerellales</taxon>
        <taxon>Teratosphaeriaceae</taxon>
        <taxon>Elasticomyces</taxon>
    </lineage>
</organism>
<dbReference type="EMBL" id="JAVRQU010000010">
    <property type="protein sequence ID" value="KAK5697834.1"/>
    <property type="molecule type" value="Genomic_DNA"/>
</dbReference>
<evidence type="ECO:0000313" key="2">
    <source>
        <dbReference type="EMBL" id="KAK5697834.1"/>
    </source>
</evidence>
<feature type="compositionally biased region" description="Polar residues" evidence="1">
    <location>
        <begin position="21"/>
        <end position="32"/>
    </location>
</feature>
<dbReference type="Proteomes" id="UP001310594">
    <property type="component" value="Unassembled WGS sequence"/>
</dbReference>
<comment type="caution">
    <text evidence="2">The sequence shown here is derived from an EMBL/GenBank/DDBJ whole genome shotgun (WGS) entry which is preliminary data.</text>
</comment>
<dbReference type="AlphaFoldDB" id="A0AAN7ZTI1"/>